<dbReference type="AlphaFoldDB" id="A0A9D2ELF8"/>
<dbReference type="PROSITE" id="PS51677">
    <property type="entry name" value="NODB"/>
    <property type="match status" value="1"/>
</dbReference>
<dbReference type="Proteomes" id="UP000824049">
    <property type="component" value="Unassembled WGS sequence"/>
</dbReference>
<dbReference type="PANTHER" id="PTHR10587:SF125">
    <property type="entry name" value="POLYSACCHARIDE DEACETYLASE YHEN-RELATED"/>
    <property type="match status" value="1"/>
</dbReference>
<feature type="domain" description="NodB homology" evidence="2">
    <location>
        <begin position="63"/>
        <end position="253"/>
    </location>
</feature>
<name>A0A9D2ELF8_9FIRM</name>
<evidence type="ECO:0000256" key="1">
    <source>
        <dbReference type="SAM" id="MobiDB-lite"/>
    </source>
</evidence>
<dbReference type="InterPro" id="IPR002509">
    <property type="entry name" value="NODB_dom"/>
</dbReference>
<dbReference type="InterPro" id="IPR011330">
    <property type="entry name" value="Glyco_hydro/deAcase_b/a-brl"/>
</dbReference>
<dbReference type="GO" id="GO:0005975">
    <property type="term" value="P:carbohydrate metabolic process"/>
    <property type="evidence" value="ECO:0007669"/>
    <property type="project" value="InterPro"/>
</dbReference>
<accession>A0A9D2ELF8</accession>
<feature type="region of interest" description="Disordered" evidence="1">
    <location>
        <begin position="36"/>
        <end position="55"/>
    </location>
</feature>
<sequence>MGICLFGCLYAPHAREVEVAFSCAMKRTKENTEVMRQGVESEGSAAGESTAAADLNSESPAKKVAYLTFDDGPSTHSDELLDILKEENVKATFFVVGKEDEESREVYRRIVKEGHSLGLHSYSHVYKQIYSSVDNFREDLWKLKTYLYHITGVSCDIYRFPGGSSTTQMKFPLKEGEKYLEEKGIRYFDWNATAEDAVCVQSAPGVLMARVLKDALKHDRAVILMHDLNCCKTTLNAVRPLIARLRKEGYAFDRLTKDSRLEE</sequence>
<dbReference type="Gene3D" id="3.20.20.370">
    <property type="entry name" value="Glycoside hydrolase/deacetylase"/>
    <property type="match status" value="1"/>
</dbReference>
<dbReference type="InterPro" id="IPR050248">
    <property type="entry name" value="Polysacc_deacetylase_ArnD"/>
</dbReference>
<dbReference type="EMBL" id="DXBR01000049">
    <property type="protein sequence ID" value="HIZ39296.1"/>
    <property type="molecule type" value="Genomic_DNA"/>
</dbReference>
<protein>
    <submittedName>
        <fullName evidence="3">Polysaccharide deacetylase</fullName>
    </submittedName>
</protein>
<evidence type="ECO:0000313" key="3">
    <source>
        <dbReference type="EMBL" id="HIZ39296.1"/>
    </source>
</evidence>
<comment type="caution">
    <text evidence="3">The sequence shown here is derived from an EMBL/GenBank/DDBJ whole genome shotgun (WGS) entry which is preliminary data.</text>
</comment>
<evidence type="ECO:0000259" key="2">
    <source>
        <dbReference type="PROSITE" id="PS51677"/>
    </source>
</evidence>
<dbReference type="PANTHER" id="PTHR10587">
    <property type="entry name" value="GLYCOSYL TRANSFERASE-RELATED"/>
    <property type="match status" value="1"/>
</dbReference>
<dbReference type="SUPFAM" id="SSF88713">
    <property type="entry name" value="Glycoside hydrolase/deacetylase"/>
    <property type="match status" value="1"/>
</dbReference>
<feature type="compositionally biased region" description="Low complexity" evidence="1">
    <location>
        <begin position="38"/>
        <end position="53"/>
    </location>
</feature>
<gene>
    <name evidence="3" type="ORF">H9968_05105</name>
</gene>
<proteinExistence type="predicted"/>
<organism evidence="3 4">
    <name type="scientific">Candidatus Anaerobutyricum stercoris</name>
    <dbReference type="NCBI Taxonomy" id="2838457"/>
    <lineage>
        <taxon>Bacteria</taxon>
        <taxon>Bacillati</taxon>
        <taxon>Bacillota</taxon>
        <taxon>Clostridia</taxon>
        <taxon>Lachnospirales</taxon>
        <taxon>Lachnospiraceae</taxon>
        <taxon>Anaerobutyricum</taxon>
    </lineage>
</organism>
<dbReference type="Pfam" id="PF01522">
    <property type="entry name" value="Polysacc_deac_1"/>
    <property type="match status" value="1"/>
</dbReference>
<dbReference type="GO" id="GO:0016810">
    <property type="term" value="F:hydrolase activity, acting on carbon-nitrogen (but not peptide) bonds"/>
    <property type="evidence" value="ECO:0007669"/>
    <property type="project" value="InterPro"/>
</dbReference>
<dbReference type="CDD" id="cd10944">
    <property type="entry name" value="CE4_SmPgdA_like"/>
    <property type="match status" value="1"/>
</dbReference>
<reference evidence="3" key="1">
    <citation type="journal article" date="2021" name="PeerJ">
        <title>Extensive microbial diversity within the chicken gut microbiome revealed by metagenomics and culture.</title>
        <authorList>
            <person name="Gilroy R."/>
            <person name="Ravi A."/>
            <person name="Getino M."/>
            <person name="Pursley I."/>
            <person name="Horton D.L."/>
            <person name="Alikhan N.F."/>
            <person name="Baker D."/>
            <person name="Gharbi K."/>
            <person name="Hall N."/>
            <person name="Watson M."/>
            <person name="Adriaenssens E.M."/>
            <person name="Foster-Nyarko E."/>
            <person name="Jarju S."/>
            <person name="Secka A."/>
            <person name="Antonio M."/>
            <person name="Oren A."/>
            <person name="Chaudhuri R.R."/>
            <person name="La Ragione R."/>
            <person name="Hildebrand F."/>
            <person name="Pallen M.J."/>
        </authorList>
    </citation>
    <scope>NUCLEOTIDE SEQUENCE</scope>
    <source>
        <strain evidence="3">CHK179-28034</strain>
    </source>
</reference>
<evidence type="ECO:0000313" key="4">
    <source>
        <dbReference type="Proteomes" id="UP000824049"/>
    </source>
</evidence>
<reference evidence="3" key="2">
    <citation type="submission" date="2021-04" db="EMBL/GenBank/DDBJ databases">
        <authorList>
            <person name="Gilroy R."/>
        </authorList>
    </citation>
    <scope>NUCLEOTIDE SEQUENCE</scope>
    <source>
        <strain evidence="3">CHK179-28034</strain>
    </source>
</reference>